<gene>
    <name evidence="1" type="ORF">LCGC14_0858950</name>
</gene>
<name>A0A0F9RSM5_9ZZZZ</name>
<comment type="caution">
    <text evidence="1">The sequence shown here is derived from an EMBL/GenBank/DDBJ whole genome shotgun (WGS) entry which is preliminary data.</text>
</comment>
<sequence>DALGMIVLQADETLEGDMRAVLPMDVALYVSRIQSGDKVTTDTLAEMEKHLATSAGLLPKAARFASIGYGCTSGAAEIGSDRVADCVRQTASSPHVTNPLAALVKACGALGATRLALLSPYVANVSAKLRTALDDVGIATPVFGSFDEAEEAKVVRIDARSIIGAALDLARQEKVDALFLSCTNMRTLNVIDKIEAATGIPCLSSNQVLGWDMARAAGITANVPGRLGTI</sequence>
<feature type="non-terminal residue" evidence="1">
    <location>
        <position position="1"/>
    </location>
</feature>
<evidence type="ECO:0000313" key="1">
    <source>
        <dbReference type="EMBL" id="KKN27991.1"/>
    </source>
</evidence>
<reference evidence="1" key="1">
    <citation type="journal article" date="2015" name="Nature">
        <title>Complex archaea that bridge the gap between prokaryotes and eukaryotes.</title>
        <authorList>
            <person name="Spang A."/>
            <person name="Saw J.H."/>
            <person name="Jorgensen S.L."/>
            <person name="Zaremba-Niedzwiedzka K."/>
            <person name="Martijn J."/>
            <person name="Lind A.E."/>
            <person name="van Eijk R."/>
            <person name="Schleper C."/>
            <person name="Guy L."/>
            <person name="Ettema T.J."/>
        </authorList>
    </citation>
    <scope>NUCLEOTIDE SEQUENCE</scope>
</reference>
<organism evidence="1">
    <name type="scientific">marine sediment metagenome</name>
    <dbReference type="NCBI Taxonomy" id="412755"/>
    <lineage>
        <taxon>unclassified sequences</taxon>
        <taxon>metagenomes</taxon>
        <taxon>ecological metagenomes</taxon>
    </lineage>
</organism>
<proteinExistence type="predicted"/>
<protein>
    <recommendedName>
        <fullName evidence="2">Asp/Glu racemase</fullName>
    </recommendedName>
</protein>
<dbReference type="Gene3D" id="3.40.50.12500">
    <property type="match status" value="1"/>
</dbReference>
<dbReference type="EMBL" id="LAZR01002599">
    <property type="protein sequence ID" value="KKN27991.1"/>
    <property type="molecule type" value="Genomic_DNA"/>
</dbReference>
<dbReference type="InterPro" id="IPR053714">
    <property type="entry name" value="Iso_Racemase_Enz_sf"/>
</dbReference>
<dbReference type="AlphaFoldDB" id="A0A0F9RSM5"/>
<dbReference type="PANTHER" id="PTHR40267:SF1">
    <property type="entry name" value="BLR3294 PROTEIN"/>
    <property type="match status" value="1"/>
</dbReference>
<accession>A0A0F9RSM5</accession>
<dbReference type="PIRSF" id="PIRSF015736">
    <property type="entry name" value="MI"/>
    <property type="match status" value="1"/>
</dbReference>
<dbReference type="InterPro" id="IPR026286">
    <property type="entry name" value="MaiA/AMDase"/>
</dbReference>
<dbReference type="Pfam" id="PF17645">
    <property type="entry name" value="Amdase"/>
    <property type="match status" value="1"/>
</dbReference>
<dbReference type="PANTHER" id="PTHR40267">
    <property type="entry name" value="BLR3294 PROTEIN"/>
    <property type="match status" value="1"/>
</dbReference>
<evidence type="ECO:0008006" key="2">
    <source>
        <dbReference type="Google" id="ProtNLM"/>
    </source>
</evidence>